<name>A0A1X0DTZ0_9MYCO</name>
<comment type="caution">
    <text evidence="2">The sequence shown here is derived from an EMBL/GenBank/DDBJ whole genome shotgun (WGS) entry which is preliminary data.</text>
</comment>
<dbReference type="PANTHER" id="PTHR43236:SF2">
    <property type="entry name" value="BLL0069 PROTEIN"/>
    <property type="match status" value="1"/>
</dbReference>
<protein>
    <submittedName>
        <fullName evidence="2">DNA-binding protein</fullName>
    </submittedName>
</protein>
<evidence type="ECO:0000313" key="3">
    <source>
        <dbReference type="Proteomes" id="UP000192713"/>
    </source>
</evidence>
<dbReference type="InterPro" id="IPR052345">
    <property type="entry name" value="Rad_response_metalloprotease"/>
</dbReference>
<feature type="domain" description="IrrE N-terminal-like" evidence="1">
    <location>
        <begin position="190"/>
        <end position="295"/>
    </location>
</feature>
<dbReference type="AlphaFoldDB" id="A0A1X0DTZ0"/>
<dbReference type="Pfam" id="PF06114">
    <property type="entry name" value="Peptidase_M78"/>
    <property type="match status" value="1"/>
</dbReference>
<dbReference type="InterPro" id="IPR010359">
    <property type="entry name" value="IrrE_HExxH"/>
</dbReference>
<dbReference type="Gene3D" id="1.10.10.2910">
    <property type="match status" value="1"/>
</dbReference>
<dbReference type="Proteomes" id="UP000192713">
    <property type="component" value="Unassembled WGS sequence"/>
</dbReference>
<reference evidence="2 3" key="1">
    <citation type="submission" date="2017-02" db="EMBL/GenBank/DDBJ databases">
        <title>The new phylogeny of genus Mycobacterium.</title>
        <authorList>
            <person name="Tortoli E."/>
            <person name="Trovato A."/>
            <person name="Cirillo D.M."/>
        </authorList>
    </citation>
    <scope>NUCLEOTIDE SEQUENCE [LARGE SCALE GENOMIC DNA]</scope>
    <source>
        <strain evidence="2 3">DSM 45093</strain>
    </source>
</reference>
<dbReference type="PANTHER" id="PTHR43236">
    <property type="entry name" value="ANTITOXIN HIGA1"/>
    <property type="match status" value="1"/>
</dbReference>
<gene>
    <name evidence="2" type="ORF">BST28_21505</name>
</gene>
<dbReference type="GO" id="GO:0003677">
    <property type="term" value="F:DNA binding"/>
    <property type="evidence" value="ECO:0007669"/>
    <property type="project" value="UniProtKB-KW"/>
</dbReference>
<organism evidence="2 3">
    <name type="scientific">Mycolicibacter kumamotonensis</name>
    <dbReference type="NCBI Taxonomy" id="354243"/>
    <lineage>
        <taxon>Bacteria</taxon>
        <taxon>Bacillati</taxon>
        <taxon>Actinomycetota</taxon>
        <taxon>Actinomycetes</taxon>
        <taxon>Mycobacteriales</taxon>
        <taxon>Mycobacteriaceae</taxon>
        <taxon>Mycolicibacter</taxon>
    </lineage>
</organism>
<dbReference type="EMBL" id="MVHU01000053">
    <property type="protein sequence ID" value="ORA75854.1"/>
    <property type="molecule type" value="Genomic_DNA"/>
</dbReference>
<accession>A0A1X0DTZ0</accession>
<keyword evidence="2" id="KW-0238">DNA-binding</keyword>
<evidence type="ECO:0000313" key="2">
    <source>
        <dbReference type="EMBL" id="ORA75854.1"/>
    </source>
</evidence>
<sequence>MVVRVEVAPSLLEWAVERAGWDDETTQRRAPKLDEWISGERQPTLKQLESFAHATHTPFGFLFLPEPPNEPVPIPDMRTVGNAAVPRPSADLLDTIYICQTRQEWYRDYARDHGAPRLEFVGSATADTPPADAARVIRAALDFDLTERAVFTNSDDALRQLIDRIEAIGVLVMVNGIVGGDTHRALDPEEFRGFALSDPVAPLIFVNGADTKAAQIFTLIHELAHVWLGGSALSDATMVARDGVAEELWCNRVAAETLVPLAALRRDYQGEPTPQELTRLARRYRVSTLVILKRLFDARFLGWDDYRERYEAEREAVVELAKRRRGENSGGNYYNTQPLRLSRQFARAVVTSTYQGDTSFRDAFQLLGTKKHETFARLADEIGVG</sequence>
<evidence type="ECO:0000259" key="1">
    <source>
        <dbReference type="Pfam" id="PF06114"/>
    </source>
</evidence>
<proteinExistence type="predicted"/>